<evidence type="ECO:0000256" key="9">
    <source>
        <dbReference type="ARBA" id="ARBA00048048"/>
    </source>
</evidence>
<dbReference type="Pfam" id="PF01529">
    <property type="entry name" value="DHHC"/>
    <property type="match status" value="1"/>
</dbReference>
<dbReference type="PANTHER" id="PTHR22883">
    <property type="entry name" value="ZINC FINGER DHHC DOMAIN CONTAINING PROTEIN"/>
    <property type="match status" value="1"/>
</dbReference>
<dbReference type="GO" id="GO:0005783">
    <property type="term" value="C:endoplasmic reticulum"/>
    <property type="evidence" value="ECO:0007669"/>
    <property type="project" value="TreeGrafter"/>
</dbReference>
<evidence type="ECO:0000256" key="2">
    <source>
        <dbReference type="ARBA" id="ARBA00022679"/>
    </source>
</evidence>
<feature type="region of interest" description="Disordered" evidence="11">
    <location>
        <begin position="52"/>
        <end position="79"/>
    </location>
</feature>
<feature type="region of interest" description="Disordered" evidence="11">
    <location>
        <begin position="14"/>
        <end position="36"/>
    </location>
</feature>
<keyword evidence="14" id="KW-1185">Reference proteome</keyword>
<evidence type="ECO:0000313" key="13">
    <source>
        <dbReference type="EMBL" id="CAG8509993.1"/>
    </source>
</evidence>
<sequence length="329" mass="36879">MVLWSYLRVLFRSPGSPRDPETSTTISSRIPIQPEQSIMGTTSAVIHNESDPSLKLNSASASSSKITSNNGHQMTHQSDSLNNKDVIQPMKNAHLRTSPNPLPTIQEVGTDENHDTSTATINVMVNGCVGHRNYKFFYLFIFYTSFYADFAFAATIPIVVQQAKVGKDIDIQWIVLLILAFLFGILLSGFTVVHTTYIFQNRTTIESISVGSRQYHVRIQFDANNPLGYGIATTQPGENLWDLGWRKNFKAAMGSRWWLCLIPIGSSQGDGLSFPYNSELYTRLSTEAKRQAQLEDRIAMMMHPQHYLAQEIQGASTMAPGATSRMRRY</sequence>
<keyword evidence="3 10" id="KW-0812">Transmembrane</keyword>
<dbReference type="GO" id="GO:0006612">
    <property type="term" value="P:protein targeting to membrane"/>
    <property type="evidence" value="ECO:0007669"/>
    <property type="project" value="TreeGrafter"/>
</dbReference>
<proteinExistence type="inferred from homology"/>
<keyword evidence="4 10" id="KW-1133">Transmembrane helix</keyword>
<dbReference type="GO" id="GO:0005794">
    <property type="term" value="C:Golgi apparatus"/>
    <property type="evidence" value="ECO:0007669"/>
    <property type="project" value="TreeGrafter"/>
</dbReference>
<dbReference type="Proteomes" id="UP000789508">
    <property type="component" value="Unassembled WGS sequence"/>
</dbReference>
<comment type="catalytic activity">
    <reaction evidence="9 10">
        <text>L-cysteinyl-[protein] + hexadecanoyl-CoA = S-hexadecanoyl-L-cysteinyl-[protein] + CoA</text>
        <dbReference type="Rhea" id="RHEA:36683"/>
        <dbReference type="Rhea" id="RHEA-COMP:10131"/>
        <dbReference type="Rhea" id="RHEA-COMP:11032"/>
        <dbReference type="ChEBI" id="CHEBI:29950"/>
        <dbReference type="ChEBI" id="CHEBI:57287"/>
        <dbReference type="ChEBI" id="CHEBI:57379"/>
        <dbReference type="ChEBI" id="CHEBI:74151"/>
        <dbReference type="EC" id="2.3.1.225"/>
    </reaction>
</comment>
<protein>
    <recommendedName>
        <fullName evidence="10">Palmitoyltransferase</fullName>
        <ecNumber evidence="10">2.3.1.225</ecNumber>
    </recommendedName>
</protein>
<evidence type="ECO:0000256" key="11">
    <source>
        <dbReference type="SAM" id="MobiDB-lite"/>
    </source>
</evidence>
<evidence type="ECO:0000256" key="7">
    <source>
        <dbReference type="ARBA" id="ARBA00023288"/>
    </source>
</evidence>
<dbReference type="EC" id="2.3.1.225" evidence="10"/>
<comment type="subcellular location">
    <subcellularLocation>
        <location evidence="1">Membrane</location>
        <topology evidence="1">Multi-pass membrane protein</topology>
    </subcellularLocation>
</comment>
<evidence type="ECO:0000313" key="14">
    <source>
        <dbReference type="Proteomes" id="UP000789508"/>
    </source>
</evidence>
<keyword evidence="5 10" id="KW-0472">Membrane</keyword>
<name>A0A9N8ZXD3_9GLOM</name>
<keyword evidence="6" id="KW-0564">Palmitate</keyword>
<evidence type="ECO:0000256" key="1">
    <source>
        <dbReference type="ARBA" id="ARBA00004141"/>
    </source>
</evidence>
<dbReference type="OrthoDB" id="9909019at2759"/>
<evidence type="ECO:0000256" key="10">
    <source>
        <dbReference type="RuleBase" id="RU079119"/>
    </source>
</evidence>
<feature type="transmembrane region" description="Helical" evidence="10">
    <location>
        <begin position="136"/>
        <end position="159"/>
    </location>
</feature>
<comment type="domain">
    <text evidence="10">The DHHC domain is required for palmitoyltransferase activity.</text>
</comment>
<evidence type="ECO:0000256" key="8">
    <source>
        <dbReference type="ARBA" id="ARBA00023315"/>
    </source>
</evidence>
<dbReference type="InterPro" id="IPR039859">
    <property type="entry name" value="PFA4/ZDH16/20/ERF2-like"/>
</dbReference>
<feature type="compositionally biased region" description="Polar residues" evidence="11">
    <location>
        <begin position="70"/>
        <end position="79"/>
    </location>
</feature>
<feature type="domain" description="Palmitoyltransferase DHHC" evidence="12">
    <location>
        <begin position="124"/>
        <end position="208"/>
    </location>
</feature>
<evidence type="ECO:0000256" key="4">
    <source>
        <dbReference type="ARBA" id="ARBA00022989"/>
    </source>
</evidence>
<feature type="transmembrane region" description="Helical" evidence="10">
    <location>
        <begin position="171"/>
        <end position="193"/>
    </location>
</feature>
<evidence type="ECO:0000256" key="3">
    <source>
        <dbReference type="ARBA" id="ARBA00022692"/>
    </source>
</evidence>
<comment type="caution">
    <text evidence="13">The sequence shown here is derived from an EMBL/GenBank/DDBJ whole genome shotgun (WGS) entry which is preliminary data.</text>
</comment>
<gene>
    <name evidence="13" type="ORF">ALEPTO_LOCUS3925</name>
</gene>
<keyword evidence="8 10" id="KW-0012">Acyltransferase</keyword>
<dbReference type="InterPro" id="IPR001594">
    <property type="entry name" value="Palmitoyltrfase_DHHC"/>
</dbReference>
<feature type="compositionally biased region" description="Low complexity" evidence="11">
    <location>
        <begin position="53"/>
        <end position="69"/>
    </location>
</feature>
<dbReference type="GO" id="GO:0016020">
    <property type="term" value="C:membrane"/>
    <property type="evidence" value="ECO:0007669"/>
    <property type="project" value="UniProtKB-SubCell"/>
</dbReference>
<feature type="compositionally biased region" description="Polar residues" evidence="11">
    <location>
        <begin position="22"/>
        <end position="36"/>
    </location>
</feature>
<dbReference type="EMBL" id="CAJVPS010000804">
    <property type="protein sequence ID" value="CAG8509993.1"/>
    <property type="molecule type" value="Genomic_DNA"/>
</dbReference>
<dbReference type="AlphaFoldDB" id="A0A9N8ZXD3"/>
<keyword evidence="2 10" id="KW-0808">Transferase</keyword>
<dbReference type="GO" id="GO:0019706">
    <property type="term" value="F:protein-cysteine S-palmitoyltransferase activity"/>
    <property type="evidence" value="ECO:0007669"/>
    <property type="project" value="UniProtKB-EC"/>
</dbReference>
<accession>A0A9N8ZXD3</accession>
<evidence type="ECO:0000259" key="12">
    <source>
        <dbReference type="Pfam" id="PF01529"/>
    </source>
</evidence>
<keyword evidence="7" id="KW-0449">Lipoprotein</keyword>
<organism evidence="13 14">
    <name type="scientific">Ambispora leptoticha</name>
    <dbReference type="NCBI Taxonomy" id="144679"/>
    <lineage>
        <taxon>Eukaryota</taxon>
        <taxon>Fungi</taxon>
        <taxon>Fungi incertae sedis</taxon>
        <taxon>Mucoromycota</taxon>
        <taxon>Glomeromycotina</taxon>
        <taxon>Glomeromycetes</taxon>
        <taxon>Archaeosporales</taxon>
        <taxon>Ambisporaceae</taxon>
        <taxon>Ambispora</taxon>
    </lineage>
</organism>
<evidence type="ECO:0000256" key="5">
    <source>
        <dbReference type="ARBA" id="ARBA00023136"/>
    </source>
</evidence>
<reference evidence="13" key="1">
    <citation type="submission" date="2021-06" db="EMBL/GenBank/DDBJ databases">
        <authorList>
            <person name="Kallberg Y."/>
            <person name="Tangrot J."/>
            <person name="Rosling A."/>
        </authorList>
    </citation>
    <scope>NUCLEOTIDE SEQUENCE</scope>
    <source>
        <strain evidence="13">FL130A</strain>
    </source>
</reference>
<evidence type="ECO:0000256" key="6">
    <source>
        <dbReference type="ARBA" id="ARBA00023139"/>
    </source>
</evidence>
<comment type="similarity">
    <text evidence="10">Belongs to the DHHC palmitoyltransferase family.</text>
</comment>